<dbReference type="OrthoDB" id="4510309at2759"/>
<protein>
    <submittedName>
        <fullName evidence="2">Uncharacterized protein</fullName>
    </submittedName>
</protein>
<gene>
    <name evidence="2" type="ORF">CDV56_108359</name>
</gene>
<reference evidence="2" key="1">
    <citation type="submission" date="2018-08" db="EMBL/GenBank/DDBJ databases">
        <title>Draft genome sequence of azole-resistant Aspergillus thermomutatus (Neosartorya pseudofischeri) strain HMR AF 39, isolated from a human nasal aspirate.</title>
        <authorList>
            <person name="Parent-Michaud M."/>
            <person name="Dufresne P.J."/>
            <person name="Fournier E."/>
            <person name="Martineau C."/>
            <person name="Moreira S."/>
            <person name="Perkins V."/>
            <person name="De Repentigny L."/>
            <person name="Dufresne S.F."/>
        </authorList>
    </citation>
    <scope>NUCLEOTIDE SEQUENCE [LARGE SCALE GENOMIC DNA]</scope>
    <source>
        <strain evidence="2">HMR AF 39</strain>
    </source>
</reference>
<keyword evidence="3" id="KW-1185">Reference proteome</keyword>
<evidence type="ECO:0000313" key="3">
    <source>
        <dbReference type="Proteomes" id="UP000215305"/>
    </source>
</evidence>
<proteinExistence type="predicted"/>
<name>A0A397HVW4_ASPTH</name>
<dbReference type="VEuPathDB" id="FungiDB:CDV56_108359"/>
<organism evidence="2 3">
    <name type="scientific">Aspergillus thermomutatus</name>
    <name type="common">Neosartorya pseudofischeri</name>
    <dbReference type="NCBI Taxonomy" id="41047"/>
    <lineage>
        <taxon>Eukaryota</taxon>
        <taxon>Fungi</taxon>
        <taxon>Dikarya</taxon>
        <taxon>Ascomycota</taxon>
        <taxon>Pezizomycotina</taxon>
        <taxon>Eurotiomycetes</taxon>
        <taxon>Eurotiomycetidae</taxon>
        <taxon>Eurotiales</taxon>
        <taxon>Aspergillaceae</taxon>
        <taxon>Aspergillus</taxon>
        <taxon>Aspergillus subgen. Fumigati</taxon>
    </lineage>
</organism>
<feature type="region of interest" description="Disordered" evidence="1">
    <location>
        <begin position="503"/>
        <end position="542"/>
    </location>
</feature>
<comment type="caution">
    <text evidence="2">The sequence shown here is derived from an EMBL/GenBank/DDBJ whole genome shotgun (WGS) entry which is preliminary data.</text>
</comment>
<evidence type="ECO:0000313" key="2">
    <source>
        <dbReference type="EMBL" id="RHZ67152.1"/>
    </source>
</evidence>
<dbReference type="EMBL" id="NKHU02000008">
    <property type="protein sequence ID" value="RHZ67152.1"/>
    <property type="molecule type" value="Genomic_DNA"/>
</dbReference>
<dbReference type="AlphaFoldDB" id="A0A397HVW4"/>
<dbReference type="RefSeq" id="XP_026618504.1">
    <property type="nucleotide sequence ID" value="XM_026761978.1"/>
</dbReference>
<evidence type="ECO:0000256" key="1">
    <source>
        <dbReference type="SAM" id="MobiDB-lite"/>
    </source>
</evidence>
<accession>A0A397HVW4</accession>
<sequence length="586" mass="64601">MESSSDQGTQNPKIRLARLLPGAHDTPILLEYFSSTLRELPPYIACACLVDFSNQDSNGSSGGLASSLESLLRHLAAVSGKASYDNGSGVRTSLLETAERILVTYESLFSSKCPKLKVILNGEWMEVSRECLNDLLLIKEEPSADLVAQFYAKYGHVFASEVVLGGALRWSQATSGIAGDNHEIKSSRLKASISASFPIIKVSGSYSGEDASLSEVHSSLSNQMTDFTRVGGKAGWFLELAEWEKSLESPSLWEVAEHAQLRLIHEVTGDLAGMSWVREIFTTFEVRLGKNPLLPTAYRSEFYAEDTAFASLRLTLANNNEFAVTLLFFQDPDGWIRCGGFEDSLDSQAWNSEFLFKERIACGKKRTPSASAQSTSENVSDTSNLSLVRKGKSLILSFVGHTGETMTVKYPRYRLSCLLMVLFSSSSIDILTGDTSNVRDTACPMPGAFEYYEDVPLSLPGAERPYREAAIYSDTTQHGLIAVAKRLCDDRIDIFIWVSENQTDETNDEADGETDGEIDSELDGEADDSNESGAADVTSDRHHGACTVRRESEFCFLWIREDYKSWMPSLVFISPEGKMGMIRVIV</sequence>
<dbReference type="STRING" id="41047.A0A397HVW4"/>
<dbReference type="Proteomes" id="UP000215305">
    <property type="component" value="Unassembled WGS sequence"/>
</dbReference>
<feature type="compositionally biased region" description="Acidic residues" evidence="1">
    <location>
        <begin position="503"/>
        <end position="530"/>
    </location>
</feature>
<dbReference type="GeneID" id="38130333"/>